<gene>
    <name evidence="1" type="ORF">LCGC14_2532870</name>
</gene>
<proteinExistence type="predicted"/>
<name>A0A0F9BFZ4_9ZZZZ</name>
<dbReference type="AlphaFoldDB" id="A0A0F9BFZ4"/>
<comment type="caution">
    <text evidence="1">The sequence shown here is derived from an EMBL/GenBank/DDBJ whole genome shotgun (WGS) entry which is preliminary data.</text>
</comment>
<organism evidence="1">
    <name type="scientific">marine sediment metagenome</name>
    <dbReference type="NCBI Taxonomy" id="412755"/>
    <lineage>
        <taxon>unclassified sequences</taxon>
        <taxon>metagenomes</taxon>
        <taxon>ecological metagenomes</taxon>
    </lineage>
</organism>
<dbReference type="EMBL" id="LAZR01041144">
    <property type="protein sequence ID" value="KKL12727.1"/>
    <property type="molecule type" value="Genomic_DNA"/>
</dbReference>
<reference evidence="1" key="1">
    <citation type="journal article" date="2015" name="Nature">
        <title>Complex archaea that bridge the gap between prokaryotes and eukaryotes.</title>
        <authorList>
            <person name="Spang A."/>
            <person name="Saw J.H."/>
            <person name="Jorgensen S.L."/>
            <person name="Zaremba-Niedzwiedzka K."/>
            <person name="Martijn J."/>
            <person name="Lind A.E."/>
            <person name="van Eijk R."/>
            <person name="Schleper C."/>
            <person name="Guy L."/>
            <person name="Ettema T.J."/>
        </authorList>
    </citation>
    <scope>NUCLEOTIDE SEQUENCE</scope>
</reference>
<evidence type="ECO:0000313" key="1">
    <source>
        <dbReference type="EMBL" id="KKL12727.1"/>
    </source>
</evidence>
<accession>A0A0F9BFZ4</accession>
<sequence length="172" mass="20139">MGYTTEFKGRFYLDKPLDDNTFNLLEGLAKTRRMKRNIKGYGIEGEFYFNPDDFENSGQAEDKTIIDYNSPPPTQPSLWLRWIPTEDRQHIEWDGGEKFDGYVEWIEYIIKKILKPRGYFLNGRVEWCGEEGDVGTILAIDNKVKVIEEGFDELKELVAEKLDKIKNEKSKN</sequence>
<protein>
    <submittedName>
        <fullName evidence="1">Uncharacterized protein</fullName>
    </submittedName>
</protein>